<dbReference type="Proteomes" id="UP001056429">
    <property type="component" value="Unassembled WGS sequence"/>
</dbReference>
<keyword evidence="3" id="KW-1185">Reference proteome</keyword>
<evidence type="ECO:0000313" key="2">
    <source>
        <dbReference type="EMBL" id="MCM1988433.1"/>
    </source>
</evidence>
<evidence type="ECO:0000313" key="3">
    <source>
        <dbReference type="Proteomes" id="UP001056429"/>
    </source>
</evidence>
<proteinExistence type="predicted"/>
<comment type="caution">
    <text evidence="2">The sequence shown here is derived from an EMBL/GenBank/DDBJ whole genome shotgun (WGS) entry which is preliminary data.</text>
</comment>
<organism evidence="2 3">
    <name type="scientific">Oceanirhabdus seepicola</name>
    <dbReference type="NCBI Taxonomy" id="2828781"/>
    <lineage>
        <taxon>Bacteria</taxon>
        <taxon>Bacillati</taxon>
        <taxon>Bacillota</taxon>
        <taxon>Clostridia</taxon>
        <taxon>Eubacteriales</taxon>
        <taxon>Clostridiaceae</taxon>
        <taxon>Oceanirhabdus</taxon>
    </lineage>
</organism>
<reference evidence="2" key="1">
    <citation type="journal article" date="2021" name="mSystems">
        <title>Bacteria and Archaea Synergistically Convert Glycine Betaine to Biogenic Methane in the Formosa Cold Seep of the South China Sea.</title>
        <authorList>
            <person name="Li L."/>
            <person name="Zhang W."/>
            <person name="Zhang S."/>
            <person name="Song L."/>
            <person name="Sun Q."/>
            <person name="Zhang H."/>
            <person name="Xiang H."/>
            <person name="Dong X."/>
        </authorList>
    </citation>
    <scope>NUCLEOTIDE SEQUENCE</scope>
    <source>
        <strain evidence="2">ZWT</strain>
    </source>
</reference>
<feature type="domain" description="DUF1540" evidence="1">
    <location>
        <begin position="5"/>
        <end position="42"/>
    </location>
</feature>
<dbReference type="EMBL" id="JAGSOJ010000001">
    <property type="protein sequence ID" value="MCM1988433.1"/>
    <property type="molecule type" value="Genomic_DNA"/>
</dbReference>
<dbReference type="RefSeq" id="WP_250857302.1">
    <property type="nucleotide sequence ID" value="NZ_JAGSOJ010000001.1"/>
</dbReference>
<sequence>MTRLSCNAANCVSNVSGLCGARNINVAGASAHTSVSTECSTFEEKGLKSSLSNITNMNIPGQVKQLFNSQSIEMSPNIRCEAQSCKYNENMLCNASDIHVSGPGALSSSRTCCDTFVE</sequence>
<dbReference type="Pfam" id="PF07561">
    <property type="entry name" value="DUF1540"/>
    <property type="match status" value="2"/>
</dbReference>
<dbReference type="AlphaFoldDB" id="A0A9J6NX12"/>
<gene>
    <name evidence="2" type="ORF">KDK92_01690</name>
</gene>
<name>A0A9J6NX12_9CLOT</name>
<accession>A0A9J6NX12</accession>
<evidence type="ECO:0000259" key="1">
    <source>
        <dbReference type="Pfam" id="PF07561"/>
    </source>
</evidence>
<reference evidence="2" key="2">
    <citation type="submission" date="2021-04" db="EMBL/GenBank/DDBJ databases">
        <authorList>
            <person name="Dong X."/>
        </authorList>
    </citation>
    <scope>NUCLEOTIDE SEQUENCE</scope>
    <source>
        <strain evidence="2">ZWT</strain>
    </source>
</reference>
<protein>
    <submittedName>
        <fullName evidence="2">DUF1540 domain-containing protein</fullName>
    </submittedName>
</protein>
<dbReference type="InterPro" id="IPR011437">
    <property type="entry name" value="DUF1540"/>
</dbReference>
<feature type="domain" description="DUF1540" evidence="1">
    <location>
        <begin position="78"/>
        <end position="116"/>
    </location>
</feature>